<dbReference type="PROSITE" id="PS50172">
    <property type="entry name" value="BRCT"/>
    <property type="match status" value="1"/>
</dbReference>
<feature type="binding site" evidence="12">
    <location>
        <position position="291"/>
    </location>
    <ligand>
        <name>NAD(+)</name>
        <dbReference type="ChEBI" id="CHEBI:57540"/>
    </ligand>
</feature>
<dbReference type="InterPro" id="IPR010994">
    <property type="entry name" value="RuvA_2-like"/>
</dbReference>
<keyword evidence="8 12" id="KW-0520">NAD</keyword>
<protein>
    <recommendedName>
        <fullName evidence="12">DNA ligase</fullName>
        <ecNumber evidence="12">6.5.1.2</ecNumber>
    </recommendedName>
    <alternativeName>
        <fullName evidence="12">Polydeoxyribonucleotide synthase [NAD(+)]</fullName>
    </alternativeName>
</protein>
<keyword evidence="15" id="KW-1185">Reference proteome</keyword>
<evidence type="ECO:0000313" key="14">
    <source>
        <dbReference type="EMBL" id="UJF33146.1"/>
    </source>
</evidence>
<comment type="function">
    <text evidence="1 12">DNA ligase that catalyzes the formation of phosphodiester linkages between 5'-phosphoryl and 3'-hydroxyl groups in double-stranded DNA using NAD as a coenzyme and as the energy source for the reaction. It is essential for DNA replication and repair of damaged DNA.</text>
</comment>
<evidence type="ECO:0000256" key="3">
    <source>
        <dbReference type="ARBA" id="ARBA00022705"/>
    </source>
</evidence>
<keyword evidence="9 12" id="KW-0234">DNA repair</keyword>
<dbReference type="Gene3D" id="3.40.50.10190">
    <property type="entry name" value="BRCT domain"/>
    <property type="match status" value="1"/>
</dbReference>
<feature type="binding site" evidence="12">
    <location>
        <begin position="80"/>
        <end position="81"/>
    </location>
    <ligand>
        <name>NAD(+)</name>
        <dbReference type="ChEBI" id="CHEBI:57540"/>
    </ligand>
</feature>
<dbReference type="Proteomes" id="UP001649230">
    <property type="component" value="Chromosome"/>
</dbReference>
<evidence type="ECO:0000313" key="15">
    <source>
        <dbReference type="Proteomes" id="UP001649230"/>
    </source>
</evidence>
<feature type="binding site" evidence="12">
    <location>
        <position position="409"/>
    </location>
    <ligand>
        <name>Zn(2+)</name>
        <dbReference type="ChEBI" id="CHEBI:29105"/>
    </ligand>
</feature>
<dbReference type="Gene3D" id="2.40.50.140">
    <property type="entry name" value="Nucleic acid-binding proteins"/>
    <property type="match status" value="1"/>
</dbReference>
<dbReference type="SUPFAM" id="SSF56091">
    <property type="entry name" value="DNA ligase/mRNA capping enzyme, catalytic domain"/>
    <property type="match status" value="1"/>
</dbReference>
<dbReference type="Pfam" id="PF14520">
    <property type="entry name" value="HHH_5"/>
    <property type="match status" value="1"/>
</dbReference>
<feature type="binding site" evidence="12">
    <location>
        <position position="121"/>
    </location>
    <ligand>
        <name>NAD(+)</name>
        <dbReference type="ChEBI" id="CHEBI:57540"/>
    </ligand>
</feature>
<dbReference type="InterPro" id="IPR036420">
    <property type="entry name" value="BRCT_dom_sf"/>
</dbReference>
<dbReference type="Pfam" id="PF00533">
    <property type="entry name" value="BRCT"/>
    <property type="match status" value="1"/>
</dbReference>
<keyword evidence="2 12" id="KW-0436">Ligase</keyword>
<keyword evidence="3 12" id="KW-0235">DNA replication</keyword>
<dbReference type="Gene3D" id="3.30.470.30">
    <property type="entry name" value="DNA ligase/mRNA capping enzyme"/>
    <property type="match status" value="1"/>
</dbReference>
<dbReference type="SUPFAM" id="SSF47781">
    <property type="entry name" value="RuvA domain 2-like"/>
    <property type="match status" value="1"/>
</dbReference>
<organism evidence="14 15">
    <name type="scientific">Paenibacillus hexagrammi</name>
    <dbReference type="NCBI Taxonomy" id="2908839"/>
    <lineage>
        <taxon>Bacteria</taxon>
        <taxon>Bacillati</taxon>
        <taxon>Bacillota</taxon>
        <taxon>Bacilli</taxon>
        <taxon>Bacillales</taxon>
        <taxon>Paenibacillaceae</taxon>
        <taxon>Paenibacillus</taxon>
    </lineage>
</organism>
<keyword evidence="4 12" id="KW-0479">Metal-binding</keyword>
<dbReference type="SUPFAM" id="SSF52113">
    <property type="entry name" value="BRCT domain"/>
    <property type="match status" value="1"/>
</dbReference>
<dbReference type="InterPro" id="IPR012340">
    <property type="entry name" value="NA-bd_OB-fold"/>
</dbReference>
<dbReference type="SUPFAM" id="SSF50249">
    <property type="entry name" value="Nucleic acid-binding proteins"/>
    <property type="match status" value="1"/>
</dbReference>
<feature type="domain" description="BRCT" evidence="13">
    <location>
        <begin position="593"/>
        <end position="663"/>
    </location>
</feature>
<dbReference type="CDD" id="cd17748">
    <property type="entry name" value="BRCT_DNA_ligase_like"/>
    <property type="match status" value="1"/>
</dbReference>
<comment type="similarity">
    <text evidence="12">Belongs to the NAD-dependent DNA ligase family. LigA subfamily.</text>
</comment>
<comment type="cofactor">
    <cofactor evidence="12">
        <name>Mg(2+)</name>
        <dbReference type="ChEBI" id="CHEBI:18420"/>
    </cofactor>
    <cofactor evidence="12">
        <name>Mn(2+)</name>
        <dbReference type="ChEBI" id="CHEBI:29035"/>
    </cofactor>
</comment>
<dbReference type="EMBL" id="CP090978">
    <property type="protein sequence ID" value="UJF33146.1"/>
    <property type="molecule type" value="Genomic_DNA"/>
</dbReference>
<evidence type="ECO:0000259" key="13">
    <source>
        <dbReference type="PROSITE" id="PS50172"/>
    </source>
</evidence>
<feature type="binding site" evidence="12">
    <location>
        <position position="144"/>
    </location>
    <ligand>
        <name>NAD(+)</name>
        <dbReference type="ChEBI" id="CHEBI:57540"/>
    </ligand>
</feature>
<dbReference type="InterPro" id="IPR003583">
    <property type="entry name" value="Hlx-hairpin-Hlx_DNA-bd_motif"/>
</dbReference>
<keyword evidence="10 12" id="KW-0464">Manganese</keyword>
<gene>
    <name evidence="12 14" type="primary">ligA</name>
    <name evidence="14" type="ORF">L0M14_27000</name>
</gene>
<comment type="catalytic activity">
    <reaction evidence="11 12">
        <text>NAD(+) + (deoxyribonucleotide)n-3'-hydroxyl + 5'-phospho-(deoxyribonucleotide)m = (deoxyribonucleotide)n+m + AMP + beta-nicotinamide D-nucleotide.</text>
        <dbReference type="EC" id="6.5.1.2"/>
    </reaction>
</comment>
<dbReference type="Gene3D" id="1.10.287.610">
    <property type="entry name" value="Helix hairpin bin"/>
    <property type="match status" value="1"/>
</dbReference>
<feature type="binding site" evidence="12">
    <location>
        <position position="431"/>
    </location>
    <ligand>
        <name>Zn(2+)</name>
        <dbReference type="ChEBI" id="CHEBI:29105"/>
    </ligand>
</feature>
<dbReference type="SMART" id="SM00532">
    <property type="entry name" value="LIGANc"/>
    <property type="match status" value="1"/>
</dbReference>
<dbReference type="InterPro" id="IPR041663">
    <property type="entry name" value="DisA/LigA_HHH"/>
</dbReference>
<dbReference type="Gene3D" id="1.10.150.20">
    <property type="entry name" value="5' to 3' exonuclease, C-terminal subdomain"/>
    <property type="match status" value="2"/>
</dbReference>
<dbReference type="InterPro" id="IPR013839">
    <property type="entry name" value="DNAligase_adenylation"/>
</dbReference>
<reference evidence="14 15" key="1">
    <citation type="journal article" date="2024" name="Int. J. Syst. Evol. Microbiol.">
        <title>Paenibacillus hexagrammi sp. nov., a novel bacterium isolated from the gut content of Hexagrammos agrammus.</title>
        <authorList>
            <person name="Jung H.K."/>
            <person name="Kim D.G."/>
            <person name="Zin H."/>
            <person name="Park J."/>
            <person name="Jung H."/>
            <person name="Kim Y.O."/>
            <person name="Kong H.J."/>
            <person name="Kim J.W."/>
            <person name="Kim Y.S."/>
        </authorList>
    </citation>
    <scope>NUCLEOTIDE SEQUENCE [LARGE SCALE GENOMIC DNA]</scope>
    <source>
        <strain evidence="14 15">YPD9-1</strain>
    </source>
</reference>
<dbReference type="Pfam" id="PF12826">
    <property type="entry name" value="HHH_2"/>
    <property type="match status" value="1"/>
</dbReference>
<dbReference type="SMART" id="SM00292">
    <property type="entry name" value="BRCT"/>
    <property type="match status" value="1"/>
</dbReference>
<dbReference type="Pfam" id="PF03120">
    <property type="entry name" value="OB_DNA_ligase"/>
    <property type="match status" value="1"/>
</dbReference>
<dbReference type="CDD" id="cd00114">
    <property type="entry name" value="LIGANc"/>
    <property type="match status" value="1"/>
</dbReference>
<accession>A0ABY3SGS8</accession>
<dbReference type="EC" id="6.5.1.2" evidence="12"/>
<evidence type="ECO:0000256" key="1">
    <source>
        <dbReference type="ARBA" id="ARBA00004067"/>
    </source>
</evidence>
<feature type="binding site" evidence="12">
    <location>
        <position position="425"/>
    </location>
    <ligand>
        <name>Zn(2+)</name>
        <dbReference type="ChEBI" id="CHEBI:29105"/>
    </ligand>
</feature>
<dbReference type="InterPro" id="IPR001679">
    <property type="entry name" value="DNA_ligase"/>
</dbReference>
<dbReference type="InterPro" id="IPR013840">
    <property type="entry name" value="DNAligase_N"/>
</dbReference>
<evidence type="ECO:0000256" key="2">
    <source>
        <dbReference type="ARBA" id="ARBA00022598"/>
    </source>
</evidence>
<evidence type="ECO:0000256" key="7">
    <source>
        <dbReference type="ARBA" id="ARBA00022842"/>
    </source>
</evidence>
<comment type="caution">
    <text evidence="12">Lacks conserved residue(s) required for the propagation of feature annotation.</text>
</comment>
<keyword evidence="5 12" id="KW-0227">DNA damage</keyword>
<evidence type="ECO:0000256" key="5">
    <source>
        <dbReference type="ARBA" id="ARBA00022763"/>
    </source>
</evidence>
<proteinExistence type="inferred from homology"/>
<feature type="binding site" evidence="12">
    <location>
        <position position="179"/>
    </location>
    <ligand>
        <name>NAD(+)</name>
        <dbReference type="ChEBI" id="CHEBI:57540"/>
    </ligand>
</feature>
<dbReference type="Pfam" id="PF01653">
    <property type="entry name" value="DNA_ligase_aden"/>
    <property type="match status" value="1"/>
</dbReference>
<dbReference type="GO" id="GO:0003911">
    <property type="term" value="F:DNA ligase (NAD+) activity"/>
    <property type="evidence" value="ECO:0007669"/>
    <property type="project" value="UniProtKB-EC"/>
</dbReference>
<feature type="binding site" evidence="12">
    <location>
        <position position="315"/>
    </location>
    <ligand>
        <name>NAD(+)</name>
        <dbReference type="ChEBI" id="CHEBI:57540"/>
    </ligand>
</feature>
<dbReference type="PIRSF" id="PIRSF001604">
    <property type="entry name" value="LigA"/>
    <property type="match status" value="1"/>
</dbReference>
<dbReference type="NCBIfam" id="NF005932">
    <property type="entry name" value="PRK07956.1"/>
    <property type="match status" value="1"/>
</dbReference>
<keyword evidence="6 12" id="KW-0862">Zinc</keyword>
<dbReference type="InterPro" id="IPR001357">
    <property type="entry name" value="BRCT_dom"/>
</dbReference>
<dbReference type="RefSeq" id="WP_235119484.1">
    <property type="nucleotide sequence ID" value="NZ_CP090978.1"/>
</dbReference>
<evidence type="ECO:0000256" key="10">
    <source>
        <dbReference type="ARBA" id="ARBA00023211"/>
    </source>
</evidence>
<evidence type="ECO:0000256" key="8">
    <source>
        <dbReference type="ARBA" id="ARBA00023027"/>
    </source>
</evidence>
<evidence type="ECO:0000256" key="4">
    <source>
        <dbReference type="ARBA" id="ARBA00022723"/>
    </source>
</evidence>
<dbReference type="SMART" id="SM00278">
    <property type="entry name" value="HhH1"/>
    <property type="match status" value="3"/>
</dbReference>
<dbReference type="InterPro" id="IPR004150">
    <property type="entry name" value="NAD_DNA_ligase_OB"/>
</dbReference>
<evidence type="ECO:0000256" key="12">
    <source>
        <dbReference type="HAMAP-Rule" id="MF_01588"/>
    </source>
</evidence>
<feature type="active site" description="N6-AMP-lysine intermediate" evidence="12">
    <location>
        <position position="123"/>
    </location>
</feature>
<evidence type="ECO:0000256" key="11">
    <source>
        <dbReference type="ARBA" id="ARBA00034005"/>
    </source>
</evidence>
<dbReference type="NCBIfam" id="TIGR00575">
    <property type="entry name" value="dnlj"/>
    <property type="match status" value="1"/>
</dbReference>
<sequence>MTDAIAAMKTLIQEINLHNHNYYTLDQPTISDKEWDALYDKLIALEKESGVVLPSSPTQRVGGEILKGFEPHRHLSRLWSLDKAQNAEDLQAWHTRVQKLVTDYNSKNPDQPLPDPSFVVELKFDGLTLNLTYTDGQLVQAATRGNGQIGEGILAQVKTIKSIPLEIPYTGGTIEVQGEGMMFLSVLEEYNKTAADPLKNARNAAAGALRNLNPKTTSERKLNAFFYNVGYSDDIQFENHAQMQQFLKDNHFKVSDRTRYFSSIEEVAAELERIAEERLSFDFLIDGGVVKLTDMRTREVLGYTEKFPRWAVAFKFEAEEATTVLQSVSWEVGRTGKITPLARVEAVDLAGVTVQNCTLNNIGDIERKNLKHALGSLVYIRRSNDVIPEILGKVTDENDGEEIVYPTHCPACGSELEMRGAHLFCLNRLGCSPQLIGRITHFASRDAMDIETFSEMTAAQLHQELGVRDPADLYDLTYDDLIKLERFGAKKAQKLLNSFEKSKSRDLASFLYALGIPNSGKTTTKVLADHYRSLEKLMEATPEELVTLPDVGGIVADSIYNFFRDPVMMDSINRMLASGVTPVAAESPVVEANPDNPFYGKTVVLTGTLSSMGRDECAKKLEALGAKITGSVSKKTDIVIAGDSAGSKLTKAQDLGIHIIDDEQELLSLLGEGQ</sequence>
<dbReference type="HAMAP" id="MF_01588">
    <property type="entry name" value="DNA_ligase_A"/>
    <property type="match status" value="1"/>
</dbReference>
<keyword evidence="7 12" id="KW-0460">Magnesium</keyword>
<name>A0ABY3SGS8_9BACL</name>
<evidence type="ECO:0000256" key="9">
    <source>
        <dbReference type="ARBA" id="ARBA00023204"/>
    </source>
</evidence>
<evidence type="ECO:0000256" key="6">
    <source>
        <dbReference type="ARBA" id="ARBA00022833"/>
    </source>
</evidence>
<feature type="binding site" evidence="12">
    <location>
        <position position="412"/>
    </location>
    <ligand>
        <name>Zn(2+)</name>
        <dbReference type="ChEBI" id="CHEBI:29105"/>
    </ligand>
</feature>